<feature type="region of interest" description="Disordered" evidence="1">
    <location>
        <begin position="149"/>
        <end position="170"/>
    </location>
</feature>
<feature type="region of interest" description="Disordered" evidence="1">
    <location>
        <begin position="211"/>
        <end position="242"/>
    </location>
</feature>
<dbReference type="InterPro" id="IPR036867">
    <property type="entry name" value="R3H_dom_sf"/>
</dbReference>
<dbReference type="InterPro" id="IPR012677">
    <property type="entry name" value="Nucleotide-bd_a/b_plait_sf"/>
</dbReference>
<dbReference type="VEuPathDB" id="VectorBase:BGLAX_036610"/>
<feature type="compositionally biased region" description="Basic residues" evidence="1">
    <location>
        <begin position="572"/>
        <end position="581"/>
    </location>
</feature>
<dbReference type="VEuPathDB" id="VectorBase:BGLB023689"/>
<dbReference type="SUPFAM" id="SSF82708">
    <property type="entry name" value="R3H domain"/>
    <property type="match status" value="1"/>
</dbReference>
<evidence type="ECO:0000259" key="2">
    <source>
        <dbReference type="PROSITE" id="PS51061"/>
    </source>
</evidence>
<feature type="compositionally biased region" description="Basic and acidic residues" evidence="1">
    <location>
        <begin position="582"/>
        <end position="597"/>
    </location>
</feature>
<evidence type="ECO:0000313" key="3">
    <source>
        <dbReference type="EnsemblMetazoa" id="BGLB023689-PA"/>
    </source>
</evidence>
<dbReference type="Proteomes" id="UP000076420">
    <property type="component" value="Unassembled WGS sequence"/>
</dbReference>
<organism evidence="3 4">
    <name type="scientific">Biomphalaria glabrata</name>
    <name type="common">Bloodfluke planorb</name>
    <name type="synonym">Freshwater snail</name>
    <dbReference type="NCBI Taxonomy" id="6526"/>
    <lineage>
        <taxon>Eukaryota</taxon>
        <taxon>Metazoa</taxon>
        <taxon>Spiralia</taxon>
        <taxon>Lophotrochozoa</taxon>
        <taxon>Mollusca</taxon>
        <taxon>Gastropoda</taxon>
        <taxon>Heterobranchia</taxon>
        <taxon>Euthyneura</taxon>
        <taxon>Panpulmonata</taxon>
        <taxon>Hygrophila</taxon>
        <taxon>Lymnaeoidea</taxon>
        <taxon>Planorbidae</taxon>
        <taxon>Biomphalaria</taxon>
    </lineage>
</organism>
<dbReference type="PANTHER" id="PTHR21678:SF0">
    <property type="entry name" value="C3H1-TYPE DOMAIN-CONTAINING PROTEIN"/>
    <property type="match status" value="1"/>
</dbReference>
<feature type="region of interest" description="Disordered" evidence="1">
    <location>
        <begin position="550"/>
        <end position="634"/>
    </location>
</feature>
<dbReference type="KEGG" id="bgt:106076489"/>
<name>A0A2C9KUQ4_BIOGL</name>
<gene>
    <name evidence="3" type="primary">106076489</name>
</gene>
<dbReference type="STRING" id="6526.A0A2C9KUQ4"/>
<dbReference type="OrthoDB" id="5418203at2759"/>
<feature type="region of interest" description="Disordered" evidence="1">
    <location>
        <begin position="799"/>
        <end position="846"/>
    </location>
</feature>
<evidence type="ECO:0000256" key="1">
    <source>
        <dbReference type="SAM" id="MobiDB-lite"/>
    </source>
</evidence>
<protein>
    <recommendedName>
        <fullName evidence="2">R3H domain-containing protein</fullName>
    </recommendedName>
</protein>
<feature type="compositionally biased region" description="Polar residues" evidence="1">
    <location>
        <begin position="211"/>
        <end position="223"/>
    </location>
</feature>
<feature type="compositionally biased region" description="Basic and acidic residues" evidence="1">
    <location>
        <begin position="799"/>
        <end position="828"/>
    </location>
</feature>
<feature type="compositionally biased region" description="Basic and acidic residues" evidence="1">
    <location>
        <begin position="611"/>
        <end position="626"/>
    </location>
</feature>
<accession>A0A2C9KUQ4</accession>
<dbReference type="AlphaFoldDB" id="A0A2C9KUQ4"/>
<evidence type="ECO:0000313" key="4">
    <source>
        <dbReference type="Proteomes" id="UP000076420"/>
    </source>
</evidence>
<reference evidence="3" key="1">
    <citation type="submission" date="2020-05" db="UniProtKB">
        <authorList>
            <consortium name="EnsemblMetazoa"/>
        </authorList>
    </citation>
    <scope>IDENTIFICATION</scope>
    <source>
        <strain evidence="3">BB02</strain>
    </source>
</reference>
<dbReference type="InterPro" id="IPR039884">
    <property type="entry name" value="R3HC1/R3HCL"/>
</dbReference>
<proteinExistence type="predicted"/>
<sequence>LLNLAAILDNRYLSSRDASFVKDIIEDIVIYLGKNNSYRILLFPTLVSYLRRLIHKTVEENFPELITFSIGSGDFRCTVVSFKVACERGPRGLELMSASIPHVPRGRGRGRELTSAERVAQWVNQREERRLTKERWAGSTVQGQLVETLKSSVESDSSSERSKARRQGAQLYVPPSLRDKKLNATIVSLASGLISKTGSDDNLMTNELQETSASVVETPSVASFEQEVDRTRSKGRGRGKKKPEVEIYVPRALRAFKNDTKQEELAVSQTNGYFSVNHIDNDQNITQPDIKDIKGTYVDSKEIDRMAEIDLIQNDQLINKINITVADQHLDEVDTTDSDRPVESILETDLCLVQCVLDRDSMNGLHTSEGELNKPIQLSSCLNVGTSHQDCANCLVSQSADIKSLEYENVDKLYLDTSESSSFDHSSVEVKHEKCNADETNVAPDFTERTSNAFTFEFYDPAVIAFLPSPPIQTQHVDFPRPQEHTSVCQSNSSSNSQWKPLSDTLVSCDNVCESNMHHSLDISEQNVYSPLMANNYDYSNDVIPSAVASTNDDSIPCKIPVNPVLSEKLPSKKHKNKKRKDSKESKSKKGKVEGSKKVKKPSGEINGVNKLEREQKKTSISKDEKYEENEGVEDSWDTLFDDNGDCLDESTMKELTEYVGQVEIDKPKINYLKYEPKELPLDTEAFSHIIEIYDFPPELATCDLIAAFREFASRGFDVKWVDDTHALGVFSSAVAANEALKMFHPLLKVRSMSEASKKGQQKARHCQEFLQPYKARPETTSIAARRLVAGALGMAPRVSREVRDQEKQKLKEAKEKRRQERQQKSDMWDGSFGKCAMDDEDQSVR</sequence>
<feature type="domain" description="R3H" evidence="2">
    <location>
        <begin position="15"/>
        <end position="84"/>
    </location>
</feature>
<dbReference type="EnsemblMetazoa" id="BGLB023689-RA">
    <property type="protein sequence ID" value="BGLB023689-PA"/>
    <property type="gene ID" value="BGLB023689"/>
</dbReference>
<dbReference type="PROSITE" id="PS51061">
    <property type="entry name" value="R3H"/>
    <property type="match status" value="1"/>
</dbReference>
<dbReference type="Pfam" id="PF01424">
    <property type="entry name" value="R3H"/>
    <property type="match status" value="1"/>
</dbReference>
<dbReference type="Gene3D" id="3.30.70.330">
    <property type="match status" value="1"/>
</dbReference>
<dbReference type="PANTHER" id="PTHR21678">
    <property type="entry name" value="GROWTH INHIBITION AND DIFFERENTIATION RELATED PROTEIN 88"/>
    <property type="match status" value="1"/>
</dbReference>
<dbReference type="InterPro" id="IPR001374">
    <property type="entry name" value="R3H_dom"/>
</dbReference>
<dbReference type="GO" id="GO:0003676">
    <property type="term" value="F:nucleic acid binding"/>
    <property type="evidence" value="ECO:0007669"/>
    <property type="project" value="UniProtKB-UniRule"/>
</dbReference>